<evidence type="ECO:0000256" key="3">
    <source>
        <dbReference type="SAM" id="MobiDB-lite"/>
    </source>
</evidence>
<feature type="compositionally biased region" description="Low complexity" evidence="3">
    <location>
        <begin position="575"/>
        <end position="587"/>
    </location>
</feature>
<feature type="domain" description="NET" evidence="5">
    <location>
        <begin position="436"/>
        <end position="517"/>
    </location>
</feature>
<name>A0A9P5UD16_9AGAR</name>
<dbReference type="GO" id="GO:0005634">
    <property type="term" value="C:nucleus"/>
    <property type="evidence" value="ECO:0007669"/>
    <property type="project" value="TreeGrafter"/>
</dbReference>
<feature type="compositionally biased region" description="Basic and acidic residues" evidence="3">
    <location>
        <begin position="191"/>
        <end position="207"/>
    </location>
</feature>
<dbReference type="GO" id="GO:0006338">
    <property type="term" value="P:chromatin remodeling"/>
    <property type="evidence" value="ECO:0007669"/>
    <property type="project" value="TreeGrafter"/>
</dbReference>
<dbReference type="OrthoDB" id="784962at2759"/>
<accession>A0A9P5UD16</accession>
<feature type="domain" description="Bromo" evidence="4">
    <location>
        <begin position="252"/>
        <end position="324"/>
    </location>
</feature>
<feature type="compositionally biased region" description="Acidic residues" evidence="3">
    <location>
        <begin position="346"/>
        <end position="360"/>
    </location>
</feature>
<sequence length="587" mass="64948">MATPVPPPPPSATSPAPAPVGPSTLTVSQYRFCQSTVRSLKKLKDAAPFLRPVDPVALKIPHYPSIIKNPMDFSTIERKLTASNPVKPDPNPHNPRYHSADAFVADVRLIISNCVTFNGPDHIITAMVKRVEEVFDKQVKNMPPTEAAPIIKKQQTPPPPRAVAPPPAVVSAPLKKAPPVRRPSTSTPAIRRTEMAEAAGRPKREIHPPAPKDLPYADVPKKPRKAKQKQNRGSVEQLKYCSKILADLHKKQYFSIANPFYEPVDWVKLEIPSYPKIVKRPMDMSTMKRKMDSHEYPTAISFYDDFKLMIRNCFTFNPAGTPVNQAGQELQRVFDEKWKGLPTEPVSEDDDDDDEEDSEDERARKAMVTSSVDSSDVISGTIAMMESQIETMRANISQLKSKPKEKKKKVKHEKVPVASSSKTSSKPPKQSVKKKGKKAISDDDVLSFEQKKELSEAIGKLEGQKLEKVISIIHEGVPEIRDSTEEIELEIDLLPATVLTKLYNVVIRPMKAAPPKRNRPGKGTGTGGLKRKSMDEDVEAEKIRQLEQRMALFEQGTNGAGAAAARAHDSDRSSDSSSDDSSGSDSE</sequence>
<dbReference type="EMBL" id="JADNRY010000016">
    <property type="protein sequence ID" value="KAF9073743.1"/>
    <property type="molecule type" value="Genomic_DNA"/>
</dbReference>
<feature type="compositionally biased region" description="Pro residues" evidence="3">
    <location>
        <begin position="1"/>
        <end position="20"/>
    </location>
</feature>
<feature type="region of interest" description="Disordered" evidence="3">
    <location>
        <begin position="145"/>
        <end position="234"/>
    </location>
</feature>
<feature type="region of interest" description="Disordered" evidence="3">
    <location>
        <begin position="337"/>
        <end position="379"/>
    </location>
</feature>
<feature type="region of interest" description="Disordered" evidence="3">
    <location>
        <begin position="1"/>
        <end position="22"/>
    </location>
</feature>
<dbReference type="Gene3D" id="1.20.920.10">
    <property type="entry name" value="Bromodomain-like"/>
    <property type="match status" value="2"/>
</dbReference>
<dbReference type="SMART" id="SM00297">
    <property type="entry name" value="BROMO"/>
    <property type="match status" value="2"/>
</dbReference>
<feature type="region of interest" description="Disordered" evidence="3">
    <location>
        <begin position="551"/>
        <end position="587"/>
    </location>
</feature>
<feature type="compositionally biased region" description="Basic residues" evidence="3">
    <location>
        <begin position="401"/>
        <end position="412"/>
    </location>
</feature>
<dbReference type="InterPro" id="IPR050935">
    <property type="entry name" value="Bromo_chromatin_reader"/>
</dbReference>
<proteinExistence type="predicted"/>
<reference evidence="6" key="1">
    <citation type="submission" date="2020-11" db="EMBL/GenBank/DDBJ databases">
        <authorList>
            <consortium name="DOE Joint Genome Institute"/>
            <person name="Ahrendt S."/>
            <person name="Riley R."/>
            <person name="Andreopoulos W."/>
            <person name="Labutti K."/>
            <person name="Pangilinan J."/>
            <person name="Ruiz-Duenas F.J."/>
            <person name="Barrasa J.M."/>
            <person name="Sanchez-Garcia M."/>
            <person name="Camarero S."/>
            <person name="Miyauchi S."/>
            <person name="Serrano A."/>
            <person name="Linde D."/>
            <person name="Babiker R."/>
            <person name="Drula E."/>
            <person name="Ayuso-Fernandez I."/>
            <person name="Pacheco R."/>
            <person name="Padilla G."/>
            <person name="Ferreira P."/>
            <person name="Barriuso J."/>
            <person name="Kellner H."/>
            <person name="Castanera R."/>
            <person name="Alfaro M."/>
            <person name="Ramirez L."/>
            <person name="Pisabarro A.G."/>
            <person name="Kuo A."/>
            <person name="Tritt A."/>
            <person name="Lipzen A."/>
            <person name="He G."/>
            <person name="Yan M."/>
            <person name="Ng V."/>
            <person name="Cullen D."/>
            <person name="Martin F."/>
            <person name="Rosso M.-N."/>
            <person name="Henrissat B."/>
            <person name="Hibbett D."/>
            <person name="Martinez A.T."/>
            <person name="Grigoriev I.V."/>
        </authorList>
    </citation>
    <scope>NUCLEOTIDE SEQUENCE</scope>
    <source>
        <strain evidence="6">AH 40177</strain>
    </source>
</reference>
<comment type="caution">
    <text evidence="6">The sequence shown here is derived from an EMBL/GenBank/DDBJ whole genome shotgun (WGS) entry which is preliminary data.</text>
</comment>
<evidence type="ECO:0000256" key="2">
    <source>
        <dbReference type="PROSITE-ProRule" id="PRU00035"/>
    </source>
</evidence>
<dbReference type="InterPro" id="IPR036427">
    <property type="entry name" value="Bromodomain-like_sf"/>
</dbReference>
<dbReference type="InterPro" id="IPR001487">
    <property type="entry name" value="Bromodomain"/>
</dbReference>
<dbReference type="GO" id="GO:0006355">
    <property type="term" value="P:regulation of DNA-templated transcription"/>
    <property type="evidence" value="ECO:0007669"/>
    <property type="project" value="TreeGrafter"/>
</dbReference>
<gene>
    <name evidence="6" type="ORF">BDP27DRAFT_263352</name>
</gene>
<feature type="region of interest" description="Disordered" evidence="3">
    <location>
        <begin position="513"/>
        <end position="538"/>
    </location>
</feature>
<organism evidence="6 7">
    <name type="scientific">Rhodocollybia butyracea</name>
    <dbReference type="NCBI Taxonomy" id="206335"/>
    <lineage>
        <taxon>Eukaryota</taxon>
        <taxon>Fungi</taxon>
        <taxon>Dikarya</taxon>
        <taxon>Basidiomycota</taxon>
        <taxon>Agaricomycotina</taxon>
        <taxon>Agaricomycetes</taxon>
        <taxon>Agaricomycetidae</taxon>
        <taxon>Agaricales</taxon>
        <taxon>Marasmiineae</taxon>
        <taxon>Omphalotaceae</taxon>
        <taxon>Rhodocollybia</taxon>
    </lineage>
</organism>
<feature type="compositionally biased region" description="Pro residues" evidence="3">
    <location>
        <begin position="156"/>
        <end position="168"/>
    </location>
</feature>
<dbReference type="Proteomes" id="UP000772434">
    <property type="component" value="Unassembled WGS sequence"/>
</dbReference>
<evidence type="ECO:0000256" key="1">
    <source>
        <dbReference type="ARBA" id="ARBA00023117"/>
    </source>
</evidence>
<dbReference type="InterPro" id="IPR027353">
    <property type="entry name" value="NET_dom"/>
</dbReference>
<feature type="domain" description="Bromo" evidence="4">
    <location>
        <begin position="41"/>
        <end position="125"/>
    </location>
</feature>
<dbReference type="PANTHER" id="PTHR22880:SF225">
    <property type="entry name" value="BROMODOMAIN-CONTAINING PROTEIN BET-1-RELATED"/>
    <property type="match status" value="1"/>
</dbReference>
<protein>
    <submittedName>
        <fullName evidence="6">Bromodomain-containing protein</fullName>
    </submittedName>
</protein>
<dbReference type="Gene3D" id="1.20.1270.220">
    <property type="match status" value="1"/>
</dbReference>
<evidence type="ECO:0000259" key="5">
    <source>
        <dbReference type="PROSITE" id="PS51525"/>
    </source>
</evidence>
<keyword evidence="7" id="KW-1185">Reference proteome</keyword>
<dbReference type="PANTHER" id="PTHR22880">
    <property type="entry name" value="FALZ-RELATED BROMODOMAIN-CONTAINING PROTEINS"/>
    <property type="match status" value="1"/>
</dbReference>
<dbReference type="PROSITE" id="PS50014">
    <property type="entry name" value="BROMODOMAIN_2"/>
    <property type="match status" value="2"/>
</dbReference>
<dbReference type="SUPFAM" id="SSF47370">
    <property type="entry name" value="Bromodomain"/>
    <property type="match status" value="2"/>
</dbReference>
<dbReference type="GO" id="GO:0000785">
    <property type="term" value="C:chromatin"/>
    <property type="evidence" value="ECO:0007669"/>
    <property type="project" value="TreeGrafter"/>
</dbReference>
<dbReference type="AlphaFoldDB" id="A0A9P5UD16"/>
<feature type="compositionally biased region" description="Low complexity" evidence="3">
    <location>
        <begin position="416"/>
        <end position="430"/>
    </location>
</feature>
<dbReference type="Pfam" id="PF00439">
    <property type="entry name" value="Bromodomain"/>
    <property type="match status" value="2"/>
</dbReference>
<evidence type="ECO:0000313" key="7">
    <source>
        <dbReference type="Proteomes" id="UP000772434"/>
    </source>
</evidence>
<feature type="compositionally biased region" description="Low complexity" evidence="3">
    <location>
        <begin position="369"/>
        <end position="379"/>
    </location>
</feature>
<keyword evidence="1 2" id="KW-0103">Bromodomain</keyword>
<dbReference type="PRINTS" id="PR00503">
    <property type="entry name" value="BROMODOMAIN"/>
</dbReference>
<dbReference type="PROSITE" id="PS51525">
    <property type="entry name" value="NET"/>
    <property type="match status" value="1"/>
</dbReference>
<evidence type="ECO:0000313" key="6">
    <source>
        <dbReference type="EMBL" id="KAF9073743.1"/>
    </source>
</evidence>
<dbReference type="Pfam" id="PF17035">
    <property type="entry name" value="BET"/>
    <property type="match status" value="1"/>
</dbReference>
<dbReference type="InterPro" id="IPR038336">
    <property type="entry name" value="NET_sf"/>
</dbReference>
<feature type="region of interest" description="Disordered" evidence="3">
    <location>
        <begin position="397"/>
        <end position="440"/>
    </location>
</feature>
<evidence type="ECO:0000259" key="4">
    <source>
        <dbReference type="PROSITE" id="PS50014"/>
    </source>
</evidence>